<dbReference type="Gene3D" id="1.10.10.10">
    <property type="entry name" value="Winged helix-like DNA-binding domain superfamily/Winged helix DNA-binding domain"/>
    <property type="match status" value="1"/>
</dbReference>
<dbReference type="EMBL" id="BSOJ01000020">
    <property type="protein sequence ID" value="GLR26940.1"/>
    <property type="molecule type" value="Genomic_DNA"/>
</dbReference>
<dbReference type="InterPro" id="IPR011991">
    <property type="entry name" value="ArsR-like_HTH"/>
</dbReference>
<evidence type="ECO:0000313" key="5">
    <source>
        <dbReference type="EMBL" id="GLR26940.1"/>
    </source>
</evidence>
<dbReference type="NCBIfam" id="NF033788">
    <property type="entry name" value="HTH_metalloreg"/>
    <property type="match status" value="1"/>
</dbReference>
<dbReference type="RefSeq" id="WP_284281629.1">
    <property type="nucleotide sequence ID" value="NZ_BSOJ01000020.1"/>
</dbReference>
<keyword evidence="3" id="KW-0804">Transcription</keyword>
<proteinExistence type="predicted"/>
<evidence type="ECO:0000256" key="3">
    <source>
        <dbReference type="ARBA" id="ARBA00023163"/>
    </source>
</evidence>
<gene>
    <name evidence="5" type="ORF">GCM10007875_20300</name>
</gene>
<dbReference type="Proteomes" id="UP001156664">
    <property type="component" value="Unassembled WGS sequence"/>
</dbReference>
<protein>
    <submittedName>
        <fullName evidence="5">Transcriptional regulator</fullName>
    </submittedName>
</protein>
<accession>A0ABQ5YU54</accession>
<dbReference type="PRINTS" id="PR00778">
    <property type="entry name" value="HTHARSR"/>
</dbReference>
<dbReference type="SUPFAM" id="SSF46785">
    <property type="entry name" value="Winged helix' DNA-binding domain"/>
    <property type="match status" value="1"/>
</dbReference>
<evidence type="ECO:0000256" key="1">
    <source>
        <dbReference type="ARBA" id="ARBA00023015"/>
    </source>
</evidence>
<sequence>MEIKETVKQLSALAQESRLRIFRALVVKGPEGMTPGQLVDQLGYPPATLSFHLRGLLQAGLVTQTRESRHLYYSADFKQMNALVNFLTENCCSGQSCNNS</sequence>
<dbReference type="InterPro" id="IPR051011">
    <property type="entry name" value="Metal_resp_trans_reg"/>
</dbReference>
<evidence type="ECO:0000259" key="4">
    <source>
        <dbReference type="PROSITE" id="PS50987"/>
    </source>
</evidence>
<dbReference type="InterPro" id="IPR036388">
    <property type="entry name" value="WH-like_DNA-bd_sf"/>
</dbReference>
<dbReference type="CDD" id="cd00090">
    <property type="entry name" value="HTH_ARSR"/>
    <property type="match status" value="1"/>
</dbReference>
<name>A0ABQ5YU54_9BURK</name>
<keyword evidence="2" id="KW-0238">DNA-binding</keyword>
<dbReference type="PROSITE" id="PS50987">
    <property type="entry name" value="HTH_ARSR_2"/>
    <property type="match status" value="1"/>
</dbReference>
<dbReference type="InterPro" id="IPR001845">
    <property type="entry name" value="HTH_ArsR_DNA-bd_dom"/>
</dbReference>
<dbReference type="Pfam" id="PF12840">
    <property type="entry name" value="HTH_20"/>
    <property type="match status" value="1"/>
</dbReference>
<keyword evidence="6" id="KW-1185">Reference proteome</keyword>
<comment type="caution">
    <text evidence="5">The sequence shown here is derived from an EMBL/GenBank/DDBJ whole genome shotgun (WGS) entry which is preliminary data.</text>
</comment>
<evidence type="ECO:0000256" key="2">
    <source>
        <dbReference type="ARBA" id="ARBA00023125"/>
    </source>
</evidence>
<evidence type="ECO:0000313" key="6">
    <source>
        <dbReference type="Proteomes" id="UP001156664"/>
    </source>
</evidence>
<dbReference type="SMART" id="SM00418">
    <property type="entry name" value="HTH_ARSR"/>
    <property type="match status" value="1"/>
</dbReference>
<reference evidence="6" key="1">
    <citation type="journal article" date="2019" name="Int. J. Syst. Evol. Microbiol.">
        <title>The Global Catalogue of Microorganisms (GCM) 10K type strain sequencing project: providing services to taxonomists for standard genome sequencing and annotation.</title>
        <authorList>
            <consortium name="The Broad Institute Genomics Platform"/>
            <consortium name="The Broad Institute Genome Sequencing Center for Infectious Disease"/>
            <person name="Wu L."/>
            <person name="Ma J."/>
        </authorList>
    </citation>
    <scope>NUCLEOTIDE SEQUENCE [LARGE SCALE GENOMIC DNA]</scope>
    <source>
        <strain evidence="6">NBRC 105857</strain>
    </source>
</reference>
<feature type="domain" description="HTH arsR-type" evidence="4">
    <location>
        <begin position="1"/>
        <end position="95"/>
    </location>
</feature>
<dbReference type="PANTHER" id="PTHR43132">
    <property type="entry name" value="ARSENICAL RESISTANCE OPERON REPRESSOR ARSR-RELATED"/>
    <property type="match status" value="1"/>
</dbReference>
<dbReference type="InterPro" id="IPR036390">
    <property type="entry name" value="WH_DNA-bd_sf"/>
</dbReference>
<keyword evidence="1" id="KW-0805">Transcription regulation</keyword>
<organism evidence="5 6">
    <name type="scientific">Limnobacter litoralis</name>
    <dbReference type="NCBI Taxonomy" id="481366"/>
    <lineage>
        <taxon>Bacteria</taxon>
        <taxon>Pseudomonadati</taxon>
        <taxon>Pseudomonadota</taxon>
        <taxon>Betaproteobacteria</taxon>
        <taxon>Burkholderiales</taxon>
        <taxon>Burkholderiaceae</taxon>
        <taxon>Limnobacter</taxon>
    </lineage>
</organism>
<dbReference type="PANTHER" id="PTHR43132:SF2">
    <property type="entry name" value="ARSENICAL RESISTANCE OPERON REPRESSOR ARSR-RELATED"/>
    <property type="match status" value="1"/>
</dbReference>